<organism evidence="2 3">
    <name type="scientific">Brassica cretica</name>
    <name type="common">Mustard</name>
    <dbReference type="NCBI Taxonomy" id="69181"/>
    <lineage>
        <taxon>Eukaryota</taxon>
        <taxon>Viridiplantae</taxon>
        <taxon>Streptophyta</taxon>
        <taxon>Embryophyta</taxon>
        <taxon>Tracheophyta</taxon>
        <taxon>Spermatophyta</taxon>
        <taxon>Magnoliopsida</taxon>
        <taxon>eudicotyledons</taxon>
        <taxon>Gunneridae</taxon>
        <taxon>Pentapetalae</taxon>
        <taxon>rosids</taxon>
        <taxon>malvids</taxon>
        <taxon>Brassicales</taxon>
        <taxon>Brassicaceae</taxon>
        <taxon>Brassiceae</taxon>
        <taxon>Brassica</taxon>
    </lineage>
</organism>
<feature type="region of interest" description="Disordered" evidence="1">
    <location>
        <begin position="319"/>
        <end position="358"/>
    </location>
</feature>
<gene>
    <name evidence="2" type="ORF">F2Q69_00054234</name>
</gene>
<feature type="region of interest" description="Disordered" evidence="1">
    <location>
        <begin position="120"/>
        <end position="147"/>
    </location>
</feature>
<name>A0A8S9N353_BRACR</name>
<feature type="region of interest" description="Disordered" evidence="1">
    <location>
        <begin position="216"/>
        <end position="242"/>
    </location>
</feature>
<feature type="region of interest" description="Disordered" evidence="1">
    <location>
        <begin position="26"/>
        <end position="70"/>
    </location>
</feature>
<evidence type="ECO:0000313" key="3">
    <source>
        <dbReference type="Proteomes" id="UP000712600"/>
    </source>
</evidence>
<evidence type="ECO:0000313" key="2">
    <source>
        <dbReference type="EMBL" id="KAF3487969.1"/>
    </source>
</evidence>
<comment type="caution">
    <text evidence="2">The sequence shown here is derived from an EMBL/GenBank/DDBJ whole genome shotgun (WGS) entry which is preliminary data.</text>
</comment>
<dbReference type="AlphaFoldDB" id="A0A8S9N353"/>
<accession>A0A8S9N353</accession>
<evidence type="ECO:0000256" key="1">
    <source>
        <dbReference type="SAM" id="MobiDB-lite"/>
    </source>
</evidence>
<dbReference type="EMBL" id="QGKX02002183">
    <property type="protein sequence ID" value="KAF3487969.1"/>
    <property type="molecule type" value="Genomic_DNA"/>
</dbReference>
<protein>
    <submittedName>
        <fullName evidence="2">Uncharacterized protein</fullName>
    </submittedName>
</protein>
<proteinExistence type="predicted"/>
<dbReference type="Proteomes" id="UP000712600">
    <property type="component" value="Unassembled WGS sequence"/>
</dbReference>
<sequence length="436" mass="47760">MRRSALDCLSPNCEIFRDLRLFTTAEKGKQKESEQLPADTPAVERNTKPVVGTSSPGPEQPAEAVRPSQRKMLEDLTVRLPLMDEIQMMPSMRNFMKGLISGKISEESEFMTVSKECSAKESEQLPAETPAVERNTEPAVGTSSPGPENQLKLFAQSQRLFLLANTFLKSLTLFQQRPLILTKDPLELALVRAEAEQSVVNIDADGYAKMLDSARTDTPAVERNTEPAVGTSSPGPEQPAEAVRPIPEVVPPREYIPKVPYPVPAKATLRAEAEQSVVNIDADGYAKILDSARTEAKQSVVNIDADGYAKMLDSTRSMGKMEKESEQLPADTPADEKNIEPAVGTSSPGPEQPAEAVRPIPEVVPPREYIPKVPYRVPAKATQDPLELALLRAEAEQSVVNIDADGYAKMLDSARSMGRMTGMPRCLIPEGVWEEW</sequence>
<reference evidence="2" key="1">
    <citation type="submission" date="2019-12" db="EMBL/GenBank/DDBJ databases">
        <title>Genome sequencing and annotation of Brassica cretica.</title>
        <authorList>
            <person name="Studholme D.J."/>
            <person name="Sarris P."/>
        </authorList>
    </citation>
    <scope>NUCLEOTIDE SEQUENCE</scope>
    <source>
        <strain evidence="2">PFS-109/04</strain>
        <tissue evidence="2">Leaf</tissue>
    </source>
</reference>